<evidence type="ECO:0000313" key="3">
    <source>
        <dbReference type="Proteomes" id="UP001204833"/>
    </source>
</evidence>
<dbReference type="EMBL" id="JAIHNG010000133">
    <property type="protein sequence ID" value="KAI5954737.1"/>
    <property type="molecule type" value="Genomic_DNA"/>
</dbReference>
<feature type="compositionally biased region" description="Basic and acidic residues" evidence="1">
    <location>
        <begin position="304"/>
        <end position="328"/>
    </location>
</feature>
<dbReference type="GO" id="GO:0006368">
    <property type="term" value="P:transcription elongation by RNA polymerase II"/>
    <property type="evidence" value="ECO:0007669"/>
    <property type="project" value="InterPro"/>
</dbReference>
<dbReference type="PANTHER" id="PTHR15141:SF76">
    <property type="entry name" value="TRANSCRIPTION ELONGATION FACTOR B POLYPEPTIDE 3"/>
    <property type="match status" value="1"/>
</dbReference>
<evidence type="ECO:0000256" key="1">
    <source>
        <dbReference type="SAM" id="MobiDB-lite"/>
    </source>
</evidence>
<accession>A0AAD5FXM0</accession>
<name>A0AAD5FXM0_9ASCO</name>
<dbReference type="InterPro" id="IPR010684">
    <property type="entry name" value="RNA_pol_II_trans_fac_SIII_A"/>
</dbReference>
<dbReference type="Proteomes" id="UP001204833">
    <property type="component" value="Unassembled WGS sequence"/>
</dbReference>
<dbReference type="Gene3D" id="6.10.250.3180">
    <property type="match status" value="1"/>
</dbReference>
<reference evidence="2 3" key="1">
    <citation type="journal article" date="2022" name="DNA Res.">
        <title>Genome analysis of five recently described species of the CUG-Ser clade uncovers Candida theae as a new hybrid lineage with pathogenic potential in the Candida parapsilosis species complex.</title>
        <authorList>
            <person name="Mixao V."/>
            <person name="Del Olmo V."/>
            <person name="Hegedusova E."/>
            <person name="Saus E."/>
            <person name="Pryszcz L."/>
            <person name="Cillingova A."/>
            <person name="Nosek J."/>
            <person name="Gabaldon T."/>
        </authorList>
    </citation>
    <scope>NUCLEOTIDE SEQUENCE [LARGE SCALE GENOMIC DNA]</scope>
    <source>
        <strain evidence="2 3">CBS 12239</strain>
    </source>
</reference>
<evidence type="ECO:0008006" key="4">
    <source>
        <dbReference type="Google" id="ProtNLM"/>
    </source>
</evidence>
<dbReference type="PANTHER" id="PTHR15141">
    <property type="entry name" value="TRANSCRIPTION ELONGATION FACTOR B POLYPEPTIDE 3"/>
    <property type="match status" value="1"/>
</dbReference>
<gene>
    <name evidence="2" type="ORF">KGF57_003760</name>
</gene>
<feature type="compositionally biased region" description="Polar residues" evidence="1">
    <location>
        <begin position="283"/>
        <end position="303"/>
    </location>
</feature>
<dbReference type="InterPro" id="IPR051870">
    <property type="entry name" value="Elongin-A_domain"/>
</dbReference>
<proteinExistence type="predicted"/>
<dbReference type="AlphaFoldDB" id="A0AAD5FXM0"/>
<dbReference type="RefSeq" id="XP_051607624.1">
    <property type="nucleotide sequence ID" value="XM_051753213.1"/>
</dbReference>
<comment type="caution">
    <text evidence="2">The sequence shown here is derived from an EMBL/GenBank/DDBJ whole genome shotgun (WGS) entry which is preliminary data.</text>
</comment>
<keyword evidence="3" id="KW-1185">Reference proteome</keyword>
<feature type="compositionally biased region" description="Polar residues" evidence="1">
    <location>
        <begin position="231"/>
        <end position="243"/>
    </location>
</feature>
<feature type="compositionally biased region" description="Low complexity" evidence="1">
    <location>
        <begin position="259"/>
        <end position="269"/>
    </location>
</feature>
<feature type="region of interest" description="Disordered" evidence="1">
    <location>
        <begin position="214"/>
        <end position="338"/>
    </location>
</feature>
<evidence type="ECO:0000313" key="2">
    <source>
        <dbReference type="EMBL" id="KAI5954737.1"/>
    </source>
</evidence>
<dbReference type="GO" id="GO:0070449">
    <property type="term" value="C:elongin complex"/>
    <property type="evidence" value="ECO:0007669"/>
    <property type="project" value="InterPro"/>
</dbReference>
<organism evidence="2 3">
    <name type="scientific">Candida theae</name>
    <dbReference type="NCBI Taxonomy" id="1198502"/>
    <lineage>
        <taxon>Eukaryota</taxon>
        <taxon>Fungi</taxon>
        <taxon>Dikarya</taxon>
        <taxon>Ascomycota</taxon>
        <taxon>Saccharomycotina</taxon>
        <taxon>Pichiomycetes</taxon>
        <taxon>Debaryomycetaceae</taxon>
        <taxon>Candida/Lodderomyces clade</taxon>
        <taxon>Candida</taxon>
    </lineage>
</organism>
<dbReference type="Pfam" id="PF06881">
    <property type="entry name" value="Elongin_A"/>
    <property type="match status" value="1"/>
</dbReference>
<sequence>MSSHRPRSNYKHPSGLPTLLHLSQLCIKRHLSQLQDVGTTPYHLLASVLSLMSAKQLDQLESLSTQLTPHSDELWKQLILKDFPDRPVELGSVESLNKLKFEKMPYKSLYYKYVKQRDDFRKDSAKRLRHLNESMNKEKARNKIVAVDKLMRDPSVRYRQSFRNGQQSSSLYNKNTILGKAIRESQTRSLMFGTSAMRKYDSYSAFKAREFAPMRAPKSSTRRTTFFDSSIGQQKQPQITVRTNPGKGSIMPIKGKQQSSSCPSSPSSSGEVSETLRKKRVIQQPSIFLQNKRSRPPSQTSPVRKQEEKEKHKQKQKQKEITREEPSKIKPLKSSIFS</sequence>
<dbReference type="GeneID" id="76151818"/>
<protein>
    <recommendedName>
        <fullName evidence="4">Elongin-A</fullName>
    </recommendedName>
</protein>